<comment type="caution">
    <text evidence="1">The sequence shown here is derived from an EMBL/GenBank/DDBJ whole genome shotgun (WGS) entry which is preliminary data.</text>
</comment>
<protein>
    <submittedName>
        <fullName evidence="1">Uncharacterized protein</fullName>
    </submittedName>
</protein>
<evidence type="ECO:0000313" key="2">
    <source>
        <dbReference type="Proteomes" id="UP000299102"/>
    </source>
</evidence>
<proteinExistence type="predicted"/>
<gene>
    <name evidence="1" type="ORF">EVAR_61292_1</name>
</gene>
<dbReference type="Proteomes" id="UP000299102">
    <property type="component" value="Unassembled WGS sequence"/>
</dbReference>
<accession>A0A4C1XKN1</accession>
<keyword evidence="2" id="KW-1185">Reference proteome</keyword>
<name>A0A4C1XKN1_EUMVA</name>
<dbReference type="EMBL" id="BGZK01000872">
    <property type="protein sequence ID" value="GBP63552.1"/>
    <property type="molecule type" value="Genomic_DNA"/>
</dbReference>
<evidence type="ECO:0000313" key="1">
    <source>
        <dbReference type="EMBL" id="GBP63552.1"/>
    </source>
</evidence>
<organism evidence="1 2">
    <name type="scientific">Eumeta variegata</name>
    <name type="common">Bagworm moth</name>
    <name type="synonym">Eumeta japonica</name>
    <dbReference type="NCBI Taxonomy" id="151549"/>
    <lineage>
        <taxon>Eukaryota</taxon>
        <taxon>Metazoa</taxon>
        <taxon>Ecdysozoa</taxon>
        <taxon>Arthropoda</taxon>
        <taxon>Hexapoda</taxon>
        <taxon>Insecta</taxon>
        <taxon>Pterygota</taxon>
        <taxon>Neoptera</taxon>
        <taxon>Endopterygota</taxon>
        <taxon>Lepidoptera</taxon>
        <taxon>Glossata</taxon>
        <taxon>Ditrysia</taxon>
        <taxon>Tineoidea</taxon>
        <taxon>Psychidae</taxon>
        <taxon>Oiketicinae</taxon>
        <taxon>Eumeta</taxon>
    </lineage>
</organism>
<sequence length="78" mass="8842">MTGHYTTVVLEDKNAVTADWDTNNRLSPVSEKVFTVRLLVGLSFIMTTPQVIPRDRQIFGAVRFPPEARSRPRRRAGT</sequence>
<dbReference type="AlphaFoldDB" id="A0A4C1XKN1"/>
<reference evidence="1 2" key="1">
    <citation type="journal article" date="2019" name="Commun. Biol.">
        <title>The bagworm genome reveals a unique fibroin gene that provides high tensile strength.</title>
        <authorList>
            <person name="Kono N."/>
            <person name="Nakamura H."/>
            <person name="Ohtoshi R."/>
            <person name="Tomita M."/>
            <person name="Numata K."/>
            <person name="Arakawa K."/>
        </authorList>
    </citation>
    <scope>NUCLEOTIDE SEQUENCE [LARGE SCALE GENOMIC DNA]</scope>
</reference>